<reference evidence="9" key="1">
    <citation type="submission" date="2024-04" db="EMBL/GenBank/DDBJ databases">
        <title>Salinicola lusitanus LLJ914,a marine bacterium isolated from the Okinawa Trough.</title>
        <authorList>
            <person name="Li J."/>
        </authorList>
    </citation>
    <scope>NUCLEOTIDE SEQUENCE [LARGE SCALE GENOMIC DNA]</scope>
</reference>
<dbReference type="GO" id="GO:0006898">
    <property type="term" value="P:receptor-mediated endocytosis"/>
    <property type="evidence" value="ECO:0007669"/>
    <property type="project" value="TreeGrafter"/>
</dbReference>
<keyword evidence="9" id="KW-1185">Reference proteome</keyword>
<evidence type="ECO:0000256" key="7">
    <source>
        <dbReference type="SAM" id="Phobius"/>
    </source>
</evidence>
<dbReference type="PANTHER" id="PTHR11923">
    <property type="entry name" value="SCAVENGER RECEPTOR CLASS B TYPE-1 SR-B1"/>
    <property type="match status" value="1"/>
</dbReference>
<dbReference type="Proteomes" id="UP001460270">
    <property type="component" value="Unassembled WGS sequence"/>
</dbReference>
<dbReference type="GO" id="GO:0005737">
    <property type="term" value="C:cytoplasm"/>
    <property type="evidence" value="ECO:0007669"/>
    <property type="project" value="TreeGrafter"/>
</dbReference>
<comment type="subcellular location">
    <subcellularLocation>
        <location evidence="1">Membrane</location>
    </subcellularLocation>
</comment>
<name>A0AAW0NG41_9GOBI</name>
<comment type="similarity">
    <text evidence="2">Belongs to the CD36 family.</text>
</comment>
<dbReference type="PANTHER" id="PTHR11923:SF94">
    <property type="entry name" value="LYSOSOME MEMBRANE PROTEIN 2"/>
    <property type="match status" value="1"/>
</dbReference>
<comment type="caution">
    <text evidence="8">The sequence shown here is derived from an EMBL/GenBank/DDBJ whole genome shotgun (WGS) entry which is preliminary data.</text>
</comment>
<protein>
    <submittedName>
        <fullName evidence="8">Uncharacterized protein</fullName>
    </submittedName>
</protein>
<keyword evidence="5 7" id="KW-0472">Membrane</keyword>
<dbReference type="InterPro" id="IPR002159">
    <property type="entry name" value="CD36_fam"/>
</dbReference>
<evidence type="ECO:0000256" key="3">
    <source>
        <dbReference type="ARBA" id="ARBA00022692"/>
    </source>
</evidence>
<dbReference type="AlphaFoldDB" id="A0AAW0NG41"/>
<dbReference type="GO" id="GO:0016020">
    <property type="term" value="C:membrane"/>
    <property type="evidence" value="ECO:0007669"/>
    <property type="project" value="UniProtKB-SubCell"/>
</dbReference>
<evidence type="ECO:0000256" key="2">
    <source>
        <dbReference type="ARBA" id="ARBA00010532"/>
    </source>
</evidence>
<dbReference type="Pfam" id="PF01130">
    <property type="entry name" value="CD36"/>
    <property type="match status" value="1"/>
</dbReference>
<evidence type="ECO:0000256" key="1">
    <source>
        <dbReference type="ARBA" id="ARBA00004370"/>
    </source>
</evidence>
<evidence type="ECO:0000313" key="8">
    <source>
        <dbReference type="EMBL" id="KAK7896511.1"/>
    </source>
</evidence>
<evidence type="ECO:0000256" key="6">
    <source>
        <dbReference type="ARBA" id="ARBA00023180"/>
    </source>
</evidence>
<proteinExistence type="inferred from homology"/>
<feature type="transmembrane region" description="Helical" evidence="7">
    <location>
        <begin position="73"/>
        <end position="98"/>
    </location>
</feature>
<keyword evidence="6" id="KW-0325">Glycoprotein</keyword>
<dbReference type="GO" id="GO:0006622">
    <property type="term" value="P:protein targeting to lysosome"/>
    <property type="evidence" value="ECO:0007669"/>
    <property type="project" value="TreeGrafter"/>
</dbReference>
<accession>A0AAW0NG41</accession>
<evidence type="ECO:0000313" key="9">
    <source>
        <dbReference type="Proteomes" id="UP001460270"/>
    </source>
</evidence>
<keyword evidence="4 7" id="KW-1133">Transmembrane helix</keyword>
<organism evidence="8 9">
    <name type="scientific">Mugilogobius chulae</name>
    <name type="common">yellowstripe goby</name>
    <dbReference type="NCBI Taxonomy" id="88201"/>
    <lineage>
        <taxon>Eukaryota</taxon>
        <taxon>Metazoa</taxon>
        <taxon>Chordata</taxon>
        <taxon>Craniata</taxon>
        <taxon>Vertebrata</taxon>
        <taxon>Euteleostomi</taxon>
        <taxon>Actinopterygii</taxon>
        <taxon>Neopterygii</taxon>
        <taxon>Teleostei</taxon>
        <taxon>Neoteleostei</taxon>
        <taxon>Acanthomorphata</taxon>
        <taxon>Gobiaria</taxon>
        <taxon>Gobiiformes</taxon>
        <taxon>Gobioidei</taxon>
        <taxon>Gobiidae</taxon>
        <taxon>Gobionellinae</taxon>
        <taxon>Mugilogobius</taxon>
    </lineage>
</organism>
<dbReference type="EMBL" id="JBBPFD010000015">
    <property type="protein sequence ID" value="KAK7896511.1"/>
    <property type="molecule type" value="Genomic_DNA"/>
</dbReference>
<evidence type="ECO:0000256" key="4">
    <source>
        <dbReference type="ARBA" id="ARBA00022989"/>
    </source>
</evidence>
<keyword evidence="3 7" id="KW-0812">Transmembrane</keyword>
<gene>
    <name evidence="8" type="ORF">WMY93_021836</name>
</gene>
<evidence type="ECO:0000256" key="5">
    <source>
        <dbReference type="ARBA" id="ARBA00023136"/>
    </source>
</evidence>
<dbReference type="GO" id="GO:0005044">
    <property type="term" value="F:scavenger receptor activity"/>
    <property type="evidence" value="ECO:0007669"/>
    <property type="project" value="TreeGrafter"/>
</dbReference>
<sequence>MSPERIHHQTFIDLNPTTGVIVRANKRAQVNILTNKIGGFVKTRTLNETIVPVMFINESVVIDEASAARVHKLLLIVTLVSNFPLIIVALGALCLLYSSSSWSALANRRLLLKMKLHTLLSVEKKRKILKMAPTLV</sequence>